<proteinExistence type="predicted"/>
<dbReference type="Proteomes" id="UP001458880">
    <property type="component" value="Unassembled WGS sequence"/>
</dbReference>
<name>A0AAW1IEK1_POPJA</name>
<keyword evidence="2" id="KW-1185">Reference proteome</keyword>
<comment type="caution">
    <text evidence="1">The sequence shown here is derived from an EMBL/GenBank/DDBJ whole genome shotgun (WGS) entry which is preliminary data.</text>
</comment>
<reference evidence="1 2" key="1">
    <citation type="journal article" date="2024" name="BMC Genomics">
        <title>De novo assembly and annotation of Popillia japonica's genome with initial clues to its potential as an invasive pest.</title>
        <authorList>
            <person name="Cucini C."/>
            <person name="Boschi S."/>
            <person name="Funari R."/>
            <person name="Cardaioli E."/>
            <person name="Iannotti N."/>
            <person name="Marturano G."/>
            <person name="Paoli F."/>
            <person name="Bruttini M."/>
            <person name="Carapelli A."/>
            <person name="Frati F."/>
            <person name="Nardi F."/>
        </authorList>
    </citation>
    <scope>NUCLEOTIDE SEQUENCE [LARGE SCALE GENOMIC DNA]</scope>
    <source>
        <strain evidence="1">DMR45628</strain>
    </source>
</reference>
<gene>
    <name evidence="1" type="ORF">QE152_g35926</name>
</gene>
<sequence>MAAFINIRSVKFYPERKESRDEEYHSLYRFSAENVDWIANHFLEPKVETRGGAENVDWIANHFLEPKVETRGGALSPKNQMQIFLRFLSDPGFQIGIGKEEGVHRTTICKTERTYFRR</sequence>
<evidence type="ECO:0000313" key="1">
    <source>
        <dbReference type="EMBL" id="KAK9687899.1"/>
    </source>
</evidence>
<dbReference type="AlphaFoldDB" id="A0AAW1IEK1"/>
<evidence type="ECO:0000313" key="2">
    <source>
        <dbReference type="Proteomes" id="UP001458880"/>
    </source>
</evidence>
<organism evidence="1 2">
    <name type="scientific">Popillia japonica</name>
    <name type="common">Japanese beetle</name>
    <dbReference type="NCBI Taxonomy" id="7064"/>
    <lineage>
        <taxon>Eukaryota</taxon>
        <taxon>Metazoa</taxon>
        <taxon>Ecdysozoa</taxon>
        <taxon>Arthropoda</taxon>
        <taxon>Hexapoda</taxon>
        <taxon>Insecta</taxon>
        <taxon>Pterygota</taxon>
        <taxon>Neoptera</taxon>
        <taxon>Endopterygota</taxon>
        <taxon>Coleoptera</taxon>
        <taxon>Polyphaga</taxon>
        <taxon>Scarabaeiformia</taxon>
        <taxon>Scarabaeidae</taxon>
        <taxon>Rutelinae</taxon>
        <taxon>Popillia</taxon>
    </lineage>
</organism>
<accession>A0AAW1IEK1</accession>
<protein>
    <submittedName>
        <fullName evidence="1">Uncharacterized protein</fullName>
    </submittedName>
</protein>
<dbReference type="EMBL" id="JASPKY010000615">
    <property type="protein sequence ID" value="KAK9687899.1"/>
    <property type="molecule type" value="Genomic_DNA"/>
</dbReference>